<dbReference type="AlphaFoldDB" id="A0A4Q7PPT1"/>
<dbReference type="InterPro" id="IPR012893">
    <property type="entry name" value="HipA-like_C"/>
</dbReference>
<dbReference type="Proteomes" id="UP000292927">
    <property type="component" value="Unassembled WGS sequence"/>
</dbReference>
<feature type="domain" description="HipA-like C-terminal" evidence="3">
    <location>
        <begin position="28"/>
        <end position="189"/>
    </location>
</feature>
<dbReference type="EMBL" id="SGXF01000002">
    <property type="protein sequence ID" value="RZT01172.1"/>
    <property type="molecule type" value="Genomic_DNA"/>
</dbReference>
<sequence>MMIDFNSFPENERYYSGNAGAKMGIFFQDENWFLKFGKSTRGFRNMDISYATSPLSEYIGSHIYEIIGVPVHKTLLGERDGKIVVACQDFRKQGDELIEFKNIKNAYVKGRDEISSGATYGDSVDLEDVLQTIRNNKTLQMIPGVEERFWDMFVVDALISNNDRNNGNWGILVHPDGSKELTPVYDNGNCLTNKKSNDQILKTLQNPEAMKDASYRLVFCTYSDKEKLINPMEYISNTPEAGCLDAIHRIVPRIDLSRINRMIDEIPEEYHGLEVMSPVRRQFYKELLQIRHEEVFLPVLEKSRVIDQSKETPARRKRQLKL</sequence>
<keyword evidence="1" id="KW-0808">Transferase</keyword>
<evidence type="ECO:0000256" key="2">
    <source>
        <dbReference type="ARBA" id="ARBA00022777"/>
    </source>
</evidence>
<name>A0A4Q7PPT1_9FIRM</name>
<dbReference type="CDD" id="cd17792">
    <property type="entry name" value="CtkA"/>
    <property type="match status" value="1"/>
</dbReference>
<dbReference type="Gene3D" id="1.10.1070.20">
    <property type="match status" value="1"/>
</dbReference>
<dbReference type="Gene3D" id="3.30.200.120">
    <property type="match status" value="1"/>
</dbReference>
<dbReference type="Pfam" id="PF07804">
    <property type="entry name" value="HipA_C"/>
    <property type="match status" value="1"/>
</dbReference>
<organism evidence="4 5">
    <name type="scientific">Cuneatibacter caecimuris</name>
    <dbReference type="NCBI Taxonomy" id="1796618"/>
    <lineage>
        <taxon>Bacteria</taxon>
        <taxon>Bacillati</taxon>
        <taxon>Bacillota</taxon>
        <taxon>Clostridia</taxon>
        <taxon>Lachnospirales</taxon>
        <taxon>Lachnospiraceae</taxon>
        <taxon>Cuneatibacter</taxon>
    </lineage>
</organism>
<protein>
    <submittedName>
        <fullName evidence="4">Cell translocating kinase A-like protein</fullName>
    </submittedName>
</protein>
<evidence type="ECO:0000313" key="4">
    <source>
        <dbReference type="EMBL" id="RZT01172.1"/>
    </source>
</evidence>
<evidence type="ECO:0000259" key="3">
    <source>
        <dbReference type="Pfam" id="PF07804"/>
    </source>
</evidence>
<reference evidence="4 5" key="1">
    <citation type="submission" date="2019-02" db="EMBL/GenBank/DDBJ databases">
        <title>Genomic Encyclopedia of Type Strains, Phase IV (KMG-IV): sequencing the most valuable type-strain genomes for metagenomic binning, comparative biology and taxonomic classification.</title>
        <authorList>
            <person name="Goeker M."/>
        </authorList>
    </citation>
    <scope>NUCLEOTIDE SEQUENCE [LARGE SCALE GENOMIC DNA]</scope>
    <source>
        <strain evidence="4 5">DSM 29486</strain>
    </source>
</reference>
<comment type="caution">
    <text evidence="4">The sequence shown here is derived from an EMBL/GenBank/DDBJ whole genome shotgun (WGS) entry which is preliminary data.</text>
</comment>
<keyword evidence="2 4" id="KW-0418">Kinase</keyword>
<accession>A0A4Q7PPT1</accession>
<evidence type="ECO:0000313" key="5">
    <source>
        <dbReference type="Proteomes" id="UP000292927"/>
    </source>
</evidence>
<evidence type="ECO:0000256" key="1">
    <source>
        <dbReference type="ARBA" id="ARBA00022679"/>
    </source>
</evidence>
<proteinExistence type="predicted"/>
<keyword evidence="5" id="KW-1185">Reference proteome</keyword>
<dbReference type="GO" id="GO:0016301">
    <property type="term" value="F:kinase activity"/>
    <property type="evidence" value="ECO:0007669"/>
    <property type="project" value="UniProtKB-KW"/>
</dbReference>
<gene>
    <name evidence="4" type="ORF">EV209_1614</name>
</gene>